<dbReference type="AlphaFoldDB" id="A0A6S6M1I4"/>
<accession>A0A6S6M1I4</accession>
<dbReference type="EMBL" id="AP023213">
    <property type="protein sequence ID" value="BCG45484.1"/>
    <property type="molecule type" value="Genomic_DNA"/>
</dbReference>
<evidence type="ECO:0000256" key="1">
    <source>
        <dbReference type="SAM" id="Coils"/>
    </source>
</evidence>
<gene>
    <name evidence="3" type="ORF">GEOBRER4_n0239</name>
</gene>
<proteinExistence type="predicted"/>
<keyword evidence="2" id="KW-1133">Transmembrane helix</keyword>
<organism evidence="3 4">
    <name type="scientific">Citrifermentans bremense</name>
    <dbReference type="NCBI Taxonomy" id="60035"/>
    <lineage>
        <taxon>Bacteria</taxon>
        <taxon>Pseudomonadati</taxon>
        <taxon>Thermodesulfobacteriota</taxon>
        <taxon>Desulfuromonadia</taxon>
        <taxon>Geobacterales</taxon>
        <taxon>Geobacteraceae</taxon>
        <taxon>Citrifermentans</taxon>
    </lineage>
</organism>
<dbReference type="RefSeq" id="WP_185243887.1">
    <property type="nucleotide sequence ID" value="NZ_AP023213.1"/>
</dbReference>
<name>A0A6S6M1I4_9BACT</name>
<keyword evidence="4" id="KW-1185">Reference proteome</keyword>
<feature type="coiled-coil region" evidence="1">
    <location>
        <begin position="45"/>
        <end position="72"/>
    </location>
</feature>
<evidence type="ECO:0000313" key="4">
    <source>
        <dbReference type="Proteomes" id="UP000515472"/>
    </source>
</evidence>
<evidence type="ECO:0000256" key="2">
    <source>
        <dbReference type="SAM" id="Phobius"/>
    </source>
</evidence>
<keyword evidence="1" id="KW-0175">Coiled coil</keyword>
<reference evidence="3 4" key="1">
    <citation type="submission" date="2020-06" db="EMBL/GenBank/DDBJ databases">
        <title>Interaction of electrochemicaly active bacteria, Geobacter bremensis R4 on different carbon anode.</title>
        <authorList>
            <person name="Meng L."/>
            <person name="Yoshida N."/>
        </authorList>
    </citation>
    <scope>NUCLEOTIDE SEQUENCE [LARGE SCALE GENOMIC DNA]</scope>
    <source>
        <strain evidence="3 4">R4</strain>
    </source>
</reference>
<keyword evidence="2" id="KW-0812">Transmembrane</keyword>
<feature type="transmembrane region" description="Helical" evidence="2">
    <location>
        <begin position="89"/>
        <end position="109"/>
    </location>
</feature>
<sequence>MNIATIWGIAKVAATRIPWGRVMENIPAVVDLAERAKGRFRGQGGGDIEARLRHLQEENRRLEQALLETSGHLQQTIRTMKVVVARQKMLMSATAVSLLTAIAALVAALG</sequence>
<dbReference type="KEGG" id="gbn:GEOBRER4_02340"/>
<protein>
    <submittedName>
        <fullName evidence="3">Uncharacterized protein</fullName>
    </submittedName>
</protein>
<keyword evidence="2" id="KW-0472">Membrane</keyword>
<evidence type="ECO:0000313" key="3">
    <source>
        <dbReference type="EMBL" id="BCG45484.1"/>
    </source>
</evidence>
<dbReference type="Proteomes" id="UP000515472">
    <property type="component" value="Chromosome"/>
</dbReference>